<gene>
    <name evidence="1" type="ORF">ESZ50_00620</name>
</gene>
<reference evidence="1 2" key="1">
    <citation type="submission" date="2019-01" db="EMBL/GenBank/DDBJ databases">
        <title>Weissella sp. nov., a novel lactic acid bacterium isolated from animal feces.</title>
        <authorList>
            <person name="Wang L.-T."/>
        </authorList>
    </citation>
    <scope>NUCLEOTIDE SEQUENCE [LARGE SCALE GENOMIC DNA]</scope>
    <source>
        <strain evidence="1 2">8H-2</strain>
    </source>
</reference>
<dbReference type="RefSeq" id="WP_148621656.1">
    <property type="nucleotide sequence ID" value="NZ_SDGZ01000003.1"/>
</dbReference>
<name>A0A6C2CA96_9LACO</name>
<evidence type="ECO:0000313" key="2">
    <source>
        <dbReference type="Proteomes" id="UP000371977"/>
    </source>
</evidence>
<dbReference type="AlphaFoldDB" id="A0A6C2CA96"/>
<comment type="caution">
    <text evidence="1">The sequence shown here is derived from an EMBL/GenBank/DDBJ whole genome shotgun (WGS) entry which is preliminary data.</text>
</comment>
<accession>A0A6C2CA96</accession>
<dbReference type="EMBL" id="SDGZ01000003">
    <property type="protein sequence ID" value="TYC51070.1"/>
    <property type="molecule type" value="Genomic_DNA"/>
</dbReference>
<organism evidence="1 2">
    <name type="scientific">Weissella muntiaci</name>
    <dbReference type="NCBI Taxonomy" id="2508881"/>
    <lineage>
        <taxon>Bacteria</taxon>
        <taxon>Bacillati</taxon>
        <taxon>Bacillota</taxon>
        <taxon>Bacilli</taxon>
        <taxon>Lactobacillales</taxon>
        <taxon>Lactobacillaceae</taxon>
        <taxon>Weissella</taxon>
    </lineage>
</organism>
<evidence type="ECO:0000313" key="1">
    <source>
        <dbReference type="EMBL" id="TYC51070.1"/>
    </source>
</evidence>
<protein>
    <submittedName>
        <fullName evidence="1">Uncharacterized protein</fullName>
    </submittedName>
</protein>
<dbReference type="Proteomes" id="UP000371977">
    <property type="component" value="Unassembled WGS sequence"/>
</dbReference>
<proteinExistence type="predicted"/>
<keyword evidence="2" id="KW-1185">Reference proteome</keyword>
<sequence length="59" mass="6569">MARYQAFVSQTVVAVVDLKAGSLEEAKKEIQNLVDSDAVYSLDFDSTNSDFEIDSIEEH</sequence>